<keyword evidence="4" id="KW-1185">Reference proteome</keyword>
<dbReference type="AlphaFoldDB" id="A0A1G9JL88"/>
<dbReference type="InterPro" id="IPR002347">
    <property type="entry name" value="SDR_fam"/>
</dbReference>
<evidence type="ECO:0000313" key="3">
    <source>
        <dbReference type="EMBL" id="SDL38278.1"/>
    </source>
</evidence>
<dbReference type="RefSeq" id="WP_089657666.1">
    <property type="nucleotide sequence ID" value="NZ_FNGH01000004.1"/>
</dbReference>
<organism evidence="3 4">
    <name type="scientific">Franzmannia pantelleriensis</name>
    <dbReference type="NCBI Taxonomy" id="48727"/>
    <lineage>
        <taxon>Bacteria</taxon>
        <taxon>Pseudomonadati</taxon>
        <taxon>Pseudomonadota</taxon>
        <taxon>Gammaproteobacteria</taxon>
        <taxon>Oceanospirillales</taxon>
        <taxon>Halomonadaceae</taxon>
        <taxon>Franzmannia</taxon>
    </lineage>
</organism>
<evidence type="ECO:0000259" key="2">
    <source>
        <dbReference type="SMART" id="SM00822"/>
    </source>
</evidence>
<dbReference type="SMART" id="SM00822">
    <property type="entry name" value="PKS_KR"/>
    <property type="match status" value="1"/>
</dbReference>
<dbReference type="OrthoDB" id="9785826at2"/>
<dbReference type="InterPro" id="IPR057326">
    <property type="entry name" value="KR_dom"/>
</dbReference>
<dbReference type="GO" id="GO:0005737">
    <property type="term" value="C:cytoplasm"/>
    <property type="evidence" value="ECO:0007669"/>
    <property type="project" value="TreeGrafter"/>
</dbReference>
<name>A0A1G9JL88_9GAMM</name>
<proteinExistence type="inferred from homology"/>
<dbReference type="CDD" id="cd05325">
    <property type="entry name" value="carb_red_sniffer_like_SDR_c"/>
    <property type="match status" value="1"/>
</dbReference>
<dbReference type="Pfam" id="PF00106">
    <property type="entry name" value="adh_short"/>
    <property type="match status" value="1"/>
</dbReference>
<accession>A0A1G9JL88</accession>
<dbReference type="InterPro" id="IPR051468">
    <property type="entry name" value="Fungal_SecMetab_SDRs"/>
</dbReference>
<dbReference type="InterPro" id="IPR036291">
    <property type="entry name" value="NAD(P)-bd_dom_sf"/>
</dbReference>
<dbReference type="EMBL" id="FNGH01000004">
    <property type="protein sequence ID" value="SDL38278.1"/>
    <property type="molecule type" value="Genomic_DNA"/>
</dbReference>
<reference evidence="4" key="1">
    <citation type="submission" date="2016-10" db="EMBL/GenBank/DDBJ databases">
        <authorList>
            <person name="Varghese N."/>
            <person name="Submissions S."/>
        </authorList>
    </citation>
    <scope>NUCLEOTIDE SEQUENCE [LARGE SCALE GENOMIC DNA]</scope>
    <source>
        <strain evidence="4">AAP</strain>
    </source>
</reference>
<dbReference type="PANTHER" id="PTHR43544:SF12">
    <property type="entry name" value="NAD(P)-BINDING ROSSMANN-FOLD SUPERFAMILY PROTEIN"/>
    <property type="match status" value="1"/>
</dbReference>
<dbReference type="Gene3D" id="3.40.50.720">
    <property type="entry name" value="NAD(P)-binding Rossmann-like Domain"/>
    <property type="match status" value="1"/>
</dbReference>
<evidence type="ECO:0000313" key="4">
    <source>
        <dbReference type="Proteomes" id="UP000199107"/>
    </source>
</evidence>
<comment type="similarity">
    <text evidence="1">Belongs to the short-chain dehydrogenases/reductases (SDR) family.</text>
</comment>
<feature type="domain" description="Ketoreductase" evidence="2">
    <location>
        <begin position="9"/>
        <end position="200"/>
    </location>
</feature>
<evidence type="ECO:0000256" key="1">
    <source>
        <dbReference type="ARBA" id="ARBA00006484"/>
    </source>
</evidence>
<dbReference type="GO" id="GO:0016491">
    <property type="term" value="F:oxidoreductase activity"/>
    <property type="evidence" value="ECO:0007669"/>
    <property type="project" value="TreeGrafter"/>
</dbReference>
<dbReference type="PANTHER" id="PTHR43544">
    <property type="entry name" value="SHORT-CHAIN DEHYDROGENASE/REDUCTASE"/>
    <property type="match status" value="1"/>
</dbReference>
<dbReference type="STRING" id="48727.SAMN05192555_10478"/>
<dbReference type="PRINTS" id="PR00081">
    <property type="entry name" value="GDHRDH"/>
</dbReference>
<gene>
    <name evidence="3" type="ORF">SAMN05192555_10478</name>
</gene>
<protein>
    <submittedName>
        <fullName evidence="3">NAD(P)-dependent dehydrogenase, short-chain alcohol dehydrogenase family</fullName>
    </submittedName>
</protein>
<sequence>MFPTLPERINVLVTGASGGIGQALCRALRDAPQVARLIAVSRHPPALAERDPRGIAEHVQADLTSAEGRATLAEHLDGTPLHLTINTLGMLHDANAGITPEKRLEDLDPAALNRLFEVNAATPALLLQVLLPSLKGRHPTYFASLSARVGSLGDNHLGGWYAYRASKAAHNMLLRTAAVELKRLNRQACVLCLHPGTTDTALSQPFQARVPDGKLFTPAFVAERLLDVIAQRRPEDSGSFWDWAGEPIPW</sequence>
<dbReference type="SUPFAM" id="SSF51735">
    <property type="entry name" value="NAD(P)-binding Rossmann-fold domains"/>
    <property type="match status" value="1"/>
</dbReference>
<dbReference type="Proteomes" id="UP000199107">
    <property type="component" value="Unassembled WGS sequence"/>
</dbReference>